<evidence type="ECO:0000313" key="3">
    <source>
        <dbReference type="Proteomes" id="UP001054821"/>
    </source>
</evidence>
<proteinExistence type="predicted"/>
<organism evidence="2 3">
    <name type="scientific">Prunus dulcis</name>
    <name type="common">Almond</name>
    <name type="synonym">Amygdalus dulcis</name>
    <dbReference type="NCBI Taxonomy" id="3755"/>
    <lineage>
        <taxon>Eukaryota</taxon>
        <taxon>Viridiplantae</taxon>
        <taxon>Streptophyta</taxon>
        <taxon>Embryophyta</taxon>
        <taxon>Tracheophyta</taxon>
        <taxon>Spermatophyta</taxon>
        <taxon>Magnoliopsida</taxon>
        <taxon>eudicotyledons</taxon>
        <taxon>Gunneridae</taxon>
        <taxon>Pentapetalae</taxon>
        <taxon>rosids</taxon>
        <taxon>fabids</taxon>
        <taxon>Rosales</taxon>
        <taxon>Rosaceae</taxon>
        <taxon>Amygdaloideae</taxon>
        <taxon>Amygdaleae</taxon>
        <taxon>Prunus</taxon>
    </lineage>
</organism>
<keyword evidence="3" id="KW-1185">Reference proteome</keyword>
<reference evidence="2 3" key="1">
    <citation type="journal article" date="2022" name="G3 (Bethesda)">
        <title>Whole-genome sequence and methylome profiling of the almond [Prunus dulcis (Mill.) D.A. Webb] cultivar 'Nonpareil'.</title>
        <authorList>
            <person name="D'Amico-Willman K.M."/>
            <person name="Ouma W.Z."/>
            <person name="Meulia T."/>
            <person name="Sideli G.M."/>
            <person name="Gradziel T.M."/>
            <person name="Fresnedo-Ramirez J."/>
        </authorList>
    </citation>
    <scope>NUCLEOTIDE SEQUENCE [LARGE SCALE GENOMIC DNA]</scope>
    <source>
        <strain evidence="2">Clone GOH B32 T37-40</strain>
    </source>
</reference>
<dbReference type="Proteomes" id="UP001054821">
    <property type="component" value="Unassembled WGS sequence"/>
</dbReference>
<evidence type="ECO:0000256" key="1">
    <source>
        <dbReference type="SAM" id="MobiDB-lite"/>
    </source>
</evidence>
<gene>
    <name evidence="2" type="ORF">L3X38_000320</name>
</gene>
<dbReference type="AlphaFoldDB" id="A0AAD4US91"/>
<feature type="region of interest" description="Disordered" evidence="1">
    <location>
        <begin position="1"/>
        <end position="43"/>
    </location>
</feature>
<dbReference type="EMBL" id="JAJFAZ020000022">
    <property type="protein sequence ID" value="KAI5311368.1"/>
    <property type="molecule type" value="Genomic_DNA"/>
</dbReference>
<name>A0AAD4US91_PRUDU</name>
<accession>A0AAD4US91</accession>
<evidence type="ECO:0000313" key="2">
    <source>
        <dbReference type="EMBL" id="KAI5311368.1"/>
    </source>
</evidence>
<comment type="caution">
    <text evidence="2">The sequence shown here is derived from an EMBL/GenBank/DDBJ whole genome shotgun (WGS) entry which is preliminary data.</text>
</comment>
<protein>
    <submittedName>
        <fullName evidence="2">Uncharacterized protein</fullName>
    </submittedName>
</protein>
<sequence length="71" mass="7769">MSPDLHSRRSRPIFTAADLPPPTTVSVEPGTRGQADPQDGPSEGCLVECAKEIWKVEIEIISDKMAAEFQM</sequence>